<protein>
    <submittedName>
        <fullName evidence="1">Uncharacterized protein</fullName>
    </submittedName>
</protein>
<dbReference type="RefSeq" id="WP_049220859.1">
    <property type="nucleotide sequence ID" value="NZ_CABGUH010000008.1"/>
</dbReference>
<dbReference type="InterPro" id="IPR047928">
    <property type="entry name" value="Perm_prefix_1"/>
</dbReference>
<evidence type="ECO:0000313" key="2">
    <source>
        <dbReference type="Proteomes" id="UP000316316"/>
    </source>
</evidence>
<dbReference type="Pfam" id="PF22564">
    <property type="entry name" value="HAAS"/>
    <property type="match status" value="1"/>
</dbReference>
<gene>
    <name evidence="1" type="ORF">AUF17_01555</name>
</gene>
<evidence type="ECO:0000313" key="1">
    <source>
        <dbReference type="EMBL" id="TRZ32835.1"/>
    </source>
</evidence>
<sequence>MDTKDYLRKLSKCIKVTSDRREIIREYEEHIEDHKAALIYRGFSEEEAEREALTQLGDPISLGEKLNQVHRRGIEWGMTIYYLVWAIGLNLVPYLWEGSLISTSAPAFILYGITGILTVAGFFVCFLEKYTDASLFYAWANNWDGGGLTNSGLILAISIVPVMGSIQLKIIWILVIGVLLNIERYSIAVLRDRKEQRLLWEIGVATTDISYKGQGIIAGKKIRLKSKEESIKKGTPFVIIGLEGFKPVAMPI</sequence>
<dbReference type="Proteomes" id="UP000316316">
    <property type="component" value="Unassembled WGS sequence"/>
</dbReference>
<accession>A0A553S774</accession>
<dbReference type="NCBIfam" id="NF038403">
    <property type="entry name" value="perm_prefix_1"/>
    <property type="match status" value="1"/>
</dbReference>
<name>A0A553S774_ENTAV</name>
<dbReference type="AlphaFoldDB" id="A0A553S774"/>
<organism evidence="1 2">
    <name type="scientific">Enterococcus avium</name>
    <name type="common">Streptococcus avium</name>
    <dbReference type="NCBI Taxonomy" id="33945"/>
    <lineage>
        <taxon>Bacteria</taxon>
        <taxon>Bacillati</taxon>
        <taxon>Bacillota</taxon>
        <taxon>Bacilli</taxon>
        <taxon>Lactobacillales</taxon>
        <taxon>Enterococcaceae</taxon>
        <taxon>Enterococcus</taxon>
    </lineage>
</organism>
<proteinExistence type="predicted"/>
<comment type="caution">
    <text evidence="1">The sequence shown here is derived from an EMBL/GenBank/DDBJ whole genome shotgun (WGS) entry which is preliminary data.</text>
</comment>
<dbReference type="EMBL" id="PDXQ01000001">
    <property type="protein sequence ID" value="TRZ32835.1"/>
    <property type="molecule type" value="Genomic_DNA"/>
</dbReference>
<reference evidence="1 2" key="1">
    <citation type="submission" date="2017-10" db="EMBL/GenBank/DDBJ databases">
        <title>FDA dAtabase for Regulatory Grade micrObial Sequences (FDA-ARGOS): Supporting development and validation of Infectious Disease Dx tests.</title>
        <authorList>
            <person name="Campos J."/>
            <person name="Goldberg B."/>
            <person name="Tallon L.J."/>
            <person name="Sadzewicz L."/>
            <person name="Sengamalay N."/>
            <person name="Ott S."/>
            <person name="Godinez A."/>
            <person name="Nagaraj S."/>
            <person name="Vyas G."/>
            <person name="Aluvathingal J."/>
            <person name="Nadendla S."/>
            <person name="Geyer C."/>
            <person name="Nandy P."/>
            <person name="Hobson J."/>
            <person name="Sichtig H."/>
        </authorList>
    </citation>
    <scope>NUCLEOTIDE SEQUENCE [LARGE SCALE GENOMIC DNA]</scope>
    <source>
        <strain evidence="1 2">FDAARGOS_185</strain>
    </source>
</reference>